<keyword evidence="1" id="KW-1133">Transmembrane helix</keyword>
<keyword evidence="1" id="KW-0812">Transmembrane</keyword>
<dbReference type="Proteomes" id="UP001333710">
    <property type="component" value="Chromosome"/>
</dbReference>
<evidence type="ECO:0000313" key="3">
    <source>
        <dbReference type="Proteomes" id="UP001333710"/>
    </source>
</evidence>
<proteinExistence type="predicted"/>
<gene>
    <name evidence="2" type="ORF">MACH26_38540</name>
</gene>
<sequence length="90" mass="9800">MKPYGNIQSKNLKLVLFLARALAIVGTISFCLGLISFIADLIDINFIGGFGAGLLVVGFSIFLLSGFIAAVVALEESYRIRTEYLVQQQK</sequence>
<organism evidence="2 3">
    <name type="scientific">Planctobacterium marinum</name>
    <dbReference type="NCBI Taxonomy" id="1631968"/>
    <lineage>
        <taxon>Bacteria</taxon>
        <taxon>Pseudomonadati</taxon>
        <taxon>Pseudomonadota</taxon>
        <taxon>Gammaproteobacteria</taxon>
        <taxon>Alteromonadales</taxon>
        <taxon>Alteromonadaceae</taxon>
        <taxon>Planctobacterium</taxon>
    </lineage>
</organism>
<keyword evidence="3" id="KW-1185">Reference proteome</keyword>
<dbReference type="RefSeq" id="WP_338294406.1">
    <property type="nucleotide sequence ID" value="NZ_AP027272.1"/>
</dbReference>
<dbReference type="EMBL" id="AP027272">
    <property type="protein sequence ID" value="BDX08333.1"/>
    <property type="molecule type" value="Genomic_DNA"/>
</dbReference>
<reference evidence="2" key="1">
    <citation type="submission" date="2023-01" db="EMBL/GenBank/DDBJ databases">
        <title>Complete genome sequence of Planctobacterium marinum strain Dej080120_11.</title>
        <authorList>
            <person name="Ueki S."/>
            <person name="Maruyama F."/>
        </authorList>
    </citation>
    <scope>NUCLEOTIDE SEQUENCE</scope>
    <source>
        <strain evidence="2">Dej080120_11</strain>
    </source>
</reference>
<protein>
    <submittedName>
        <fullName evidence="2">Uncharacterized protein</fullName>
    </submittedName>
</protein>
<evidence type="ECO:0000256" key="1">
    <source>
        <dbReference type="SAM" id="Phobius"/>
    </source>
</evidence>
<evidence type="ECO:0000313" key="2">
    <source>
        <dbReference type="EMBL" id="BDX08333.1"/>
    </source>
</evidence>
<name>A0AA48HK59_9ALTE</name>
<keyword evidence="1" id="KW-0472">Membrane</keyword>
<accession>A0AA48HK59</accession>
<dbReference type="KEGG" id="pmaw:MACH26_38540"/>
<feature type="transmembrane region" description="Helical" evidence="1">
    <location>
        <begin position="12"/>
        <end position="38"/>
    </location>
</feature>
<feature type="transmembrane region" description="Helical" evidence="1">
    <location>
        <begin position="50"/>
        <end position="74"/>
    </location>
</feature>
<dbReference type="AlphaFoldDB" id="A0AA48HK59"/>